<organism evidence="7 8">
    <name type="scientific">Eeniella nana</name>
    <name type="common">Yeast</name>
    <name type="synonym">Brettanomyces nanus</name>
    <dbReference type="NCBI Taxonomy" id="13502"/>
    <lineage>
        <taxon>Eukaryota</taxon>
        <taxon>Fungi</taxon>
        <taxon>Dikarya</taxon>
        <taxon>Ascomycota</taxon>
        <taxon>Saccharomycotina</taxon>
        <taxon>Pichiomycetes</taxon>
        <taxon>Pichiales</taxon>
        <taxon>Pichiaceae</taxon>
        <taxon>Brettanomyces</taxon>
    </lineage>
</organism>
<feature type="site" description="Important for catalytic activity" evidence="5">
    <location>
        <position position="233"/>
    </location>
</feature>
<dbReference type="GO" id="GO:0005634">
    <property type="term" value="C:nucleus"/>
    <property type="evidence" value="ECO:0007669"/>
    <property type="project" value="UniProtKB-SubCell"/>
</dbReference>
<dbReference type="HAMAP" id="MF_01962">
    <property type="entry name" value="Adenine_deaminase"/>
    <property type="match status" value="1"/>
</dbReference>
<dbReference type="Pfam" id="PF00962">
    <property type="entry name" value="A_deaminase"/>
    <property type="match status" value="1"/>
</dbReference>
<gene>
    <name evidence="5" type="primary">AAH1</name>
    <name evidence="7" type="ORF">FOA43_002354</name>
</gene>
<evidence type="ECO:0000313" key="7">
    <source>
        <dbReference type="EMBL" id="QPG75014.1"/>
    </source>
</evidence>
<dbReference type="FunFam" id="3.20.20.140:FF:000039">
    <property type="entry name" value="Adenine deaminase"/>
    <property type="match status" value="1"/>
</dbReference>
<keyword evidence="5" id="KW-0963">Cytoplasm</keyword>
<evidence type="ECO:0000256" key="1">
    <source>
        <dbReference type="ARBA" id="ARBA00022723"/>
    </source>
</evidence>
<keyword evidence="8" id="KW-1185">Reference proteome</keyword>
<comment type="function">
    <text evidence="5">Catalyzes the hydrolytic deamination of adenine to hypoxanthine. Plays an important role in the purine salvage pathway and in nitrogen catabolism.</text>
</comment>
<dbReference type="EC" id="3.5.4.2" evidence="5"/>
<keyword evidence="5" id="KW-0539">Nucleus</keyword>
<evidence type="ECO:0000256" key="4">
    <source>
        <dbReference type="ARBA" id="ARBA00023080"/>
    </source>
</evidence>
<evidence type="ECO:0000259" key="6">
    <source>
        <dbReference type="Pfam" id="PF00962"/>
    </source>
</evidence>
<keyword evidence="2 5" id="KW-0378">Hydrolase</keyword>
<feature type="binding site" evidence="5">
    <location>
        <position position="291"/>
    </location>
    <ligand>
        <name>substrate</name>
    </ligand>
</feature>
<comment type="cofactor">
    <cofactor evidence="5">
        <name>Zn(2+)</name>
        <dbReference type="ChEBI" id="CHEBI:29105"/>
    </cofactor>
    <text evidence="5">Binds 1 zinc ion per subunit.</text>
</comment>
<dbReference type="Gene3D" id="3.20.20.140">
    <property type="entry name" value="Metal-dependent hydrolases"/>
    <property type="match status" value="1"/>
</dbReference>
<dbReference type="InterPro" id="IPR001365">
    <property type="entry name" value="A_deaminase_dom"/>
</dbReference>
<dbReference type="Proteomes" id="UP000662931">
    <property type="component" value="Chromosome 2"/>
</dbReference>
<dbReference type="InterPro" id="IPR028892">
    <property type="entry name" value="ADE"/>
</dbReference>
<dbReference type="AlphaFoldDB" id="A0A875S761"/>
<dbReference type="GO" id="GO:0006146">
    <property type="term" value="P:adenine catabolic process"/>
    <property type="evidence" value="ECO:0007669"/>
    <property type="project" value="UniProtKB-UniRule"/>
</dbReference>
<protein>
    <recommendedName>
        <fullName evidence="5">Adenine deaminase</fullName>
        <shortName evidence="5">ADE</shortName>
        <ecNumber evidence="5">3.5.4.2</ecNumber>
    </recommendedName>
    <alternativeName>
        <fullName evidence="5">Adenine aminohydrolase</fullName>
        <shortName evidence="5">AAH</shortName>
    </alternativeName>
</protein>
<dbReference type="GO" id="GO:0005829">
    <property type="term" value="C:cytosol"/>
    <property type="evidence" value="ECO:0007669"/>
    <property type="project" value="TreeGrafter"/>
</dbReference>
<evidence type="ECO:0000256" key="2">
    <source>
        <dbReference type="ARBA" id="ARBA00022801"/>
    </source>
</evidence>
<keyword evidence="3 5" id="KW-0862">Zinc</keyword>
<dbReference type="PANTHER" id="PTHR43114">
    <property type="entry name" value="ADENINE DEAMINASE"/>
    <property type="match status" value="1"/>
</dbReference>
<feature type="active site" description="Proton donor" evidence="5">
    <location>
        <position position="212"/>
    </location>
</feature>
<dbReference type="OrthoDB" id="272271at2759"/>
<sequence length="354" mass="40576">MTMTESMKNFLRDLPKCEHHVHLEGTLEPDLLFHLAKRNNLTLPSGFPSTIEDLQYKYEHFKDLQDFLDLYYAGMSVLLTEQDFEDLAWAYLVKSHDQGLKHVEAFFDPQGHVERGVDMHCVIKGFNKALSRAENEFGMSTKLIMCILRHLPTKNSLETLKNFKPYYEKGWIDGLGMDSTEVGFPPELFEECYAYAKDNLPEGTLLTAHAGEEGDSSVVTRSVNRLNVSRIDHGIHSADDPEVMKMLADNDIMLTVCPLSNKRLNVVQEISEEPIRKFLEYGVPFSINCDDPAYFGGYILDNYMAVQEAFNFDMDTWITIAKNSVRGSILDTERKQVLYDSITDCYKRYADLED</sequence>
<dbReference type="InterPro" id="IPR006330">
    <property type="entry name" value="Ado/ade_deaminase"/>
</dbReference>
<dbReference type="SUPFAM" id="SSF51556">
    <property type="entry name" value="Metallo-dependent hydrolases"/>
    <property type="match status" value="1"/>
</dbReference>
<dbReference type="CDD" id="cd01320">
    <property type="entry name" value="ADA"/>
    <property type="match status" value="1"/>
</dbReference>
<feature type="binding site" evidence="5">
    <location>
        <position position="290"/>
    </location>
    <ligand>
        <name>Zn(2+)</name>
        <dbReference type="ChEBI" id="CHEBI:29105"/>
        <note>catalytic</note>
    </ligand>
</feature>
<comment type="subcellular location">
    <subcellularLocation>
        <location evidence="5">Cytoplasm</location>
    </subcellularLocation>
    <subcellularLocation>
        <location evidence="5">Nucleus</location>
    </subcellularLocation>
</comment>
<name>A0A875S761_EENNA</name>
<accession>A0A875S761</accession>
<dbReference type="GO" id="GO:0043103">
    <property type="term" value="P:hypoxanthine salvage"/>
    <property type="evidence" value="ECO:0007669"/>
    <property type="project" value="UniProtKB-UniRule"/>
</dbReference>
<feature type="binding site" evidence="5">
    <location>
        <position position="20"/>
    </location>
    <ligand>
        <name>Zn(2+)</name>
        <dbReference type="ChEBI" id="CHEBI:29105"/>
        <note>catalytic</note>
    </ligand>
</feature>
<comment type="catalytic activity">
    <reaction evidence="5">
        <text>adenine + H2O + H(+) = hypoxanthine + NH4(+)</text>
        <dbReference type="Rhea" id="RHEA:23688"/>
        <dbReference type="ChEBI" id="CHEBI:15377"/>
        <dbReference type="ChEBI" id="CHEBI:15378"/>
        <dbReference type="ChEBI" id="CHEBI:16708"/>
        <dbReference type="ChEBI" id="CHEBI:17368"/>
        <dbReference type="ChEBI" id="CHEBI:28938"/>
        <dbReference type="EC" id="3.5.4.2"/>
    </reaction>
</comment>
<feature type="binding site" evidence="5">
    <location>
        <position position="209"/>
    </location>
    <ligand>
        <name>Zn(2+)</name>
        <dbReference type="ChEBI" id="CHEBI:29105"/>
        <note>catalytic</note>
    </ligand>
</feature>
<dbReference type="GO" id="GO:0008270">
    <property type="term" value="F:zinc ion binding"/>
    <property type="evidence" value="ECO:0007669"/>
    <property type="project" value="UniProtKB-UniRule"/>
</dbReference>
<keyword evidence="4 5" id="KW-0546">Nucleotide metabolism</keyword>
<keyword evidence="1 5" id="KW-0479">Metal-binding</keyword>
<dbReference type="EMBL" id="CP064813">
    <property type="protein sequence ID" value="QPG75014.1"/>
    <property type="molecule type" value="Genomic_DNA"/>
</dbReference>
<dbReference type="PANTHER" id="PTHR43114:SF6">
    <property type="entry name" value="ADENINE DEAMINASE"/>
    <property type="match status" value="1"/>
</dbReference>
<dbReference type="InterPro" id="IPR032466">
    <property type="entry name" value="Metal_Hydrolase"/>
</dbReference>
<dbReference type="GO" id="GO:0009117">
    <property type="term" value="P:nucleotide metabolic process"/>
    <property type="evidence" value="ECO:0007669"/>
    <property type="project" value="UniProtKB-KW"/>
</dbReference>
<evidence type="ECO:0000313" key="8">
    <source>
        <dbReference type="Proteomes" id="UP000662931"/>
    </source>
</evidence>
<proteinExistence type="inferred from homology"/>
<comment type="similarity">
    <text evidence="5">Belongs to the metallo-dependent hydrolases superfamily. Adenosine and AMP deaminases family. Adenine deaminase type 2 subfamily.</text>
</comment>
<feature type="domain" description="Adenosine deaminase" evidence="6">
    <location>
        <begin position="15"/>
        <end position="344"/>
    </location>
</feature>
<reference evidence="7" key="1">
    <citation type="submission" date="2020-10" db="EMBL/GenBank/DDBJ databases">
        <authorList>
            <person name="Roach M.J.R."/>
        </authorList>
    </citation>
    <scope>NUCLEOTIDE SEQUENCE</scope>
    <source>
        <strain evidence="7">CBS 1945</strain>
    </source>
</reference>
<evidence type="ECO:0000256" key="5">
    <source>
        <dbReference type="HAMAP-Rule" id="MF_03145"/>
    </source>
</evidence>
<feature type="binding site" evidence="5">
    <location>
        <position position="22"/>
    </location>
    <ligand>
        <name>Zn(2+)</name>
        <dbReference type="ChEBI" id="CHEBI:29105"/>
        <note>catalytic</note>
    </ligand>
</feature>
<dbReference type="GO" id="GO:0000034">
    <property type="term" value="F:adenine deaminase activity"/>
    <property type="evidence" value="ECO:0007669"/>
    <property type="project" value="UniProtKB-UniRule"/>
</dbReference>
<dbReference type="NCBIfam" id="TIGR01430">
    <property type="entry name" value="aden_deam"/>
    <property type="match status" value="1"/>
</dbReference>
<evidence type="ECO:0000256" key="3">
    <source>
        <dbReference type="ARBA" id="ARBA00022833"/>
    </source>
</evidence>